<evidence type="ECO:0000313" key="2">
    <source>
        <dbReference type="EMBL" id="KAK2559338.1"/>
    </source>
</evidence>
<keyword evidence="1" id="KW-0472">Membrane</keyword>
<proteinExistence type="predicted"/>
<name>A0AAD9V2Z3_ACRCE</name>
<evidence type="ECO:0000313" key="3">
    <source>
        <dbReference type="Proteomes" id="UP001249851"/>
    </source>
</evidence>
<reference evidence="2" key="2">
    <citation type="journal article" date="2023" name="Science">
        <title>Genomic signatures of disease resistance in endangered staghorn corals.</title>
        <authorList>
            <person name="Vollmer S.V."/>
            <person name="Selwyn J.D."/>
            <person name="Despard B.A."/>
            <person name="Roesel C.L."/>
        </authorList>
    </citation>
    <scope>NUCLEOTIDE SEQUENCE</scope>
    <source>
        <strain evidence="2">K2</strain>
    </source>
</reference>
<keyword evidence="3" id="KW-1185">Reference proteome</keyword>
<sequence>MLLTASDMDPAFEASVAHTMVGLVSLDELRQFNLDERCLHGMVWFSIQEHNSNSTVCHVNHHGLVLFEIREGASIDCSSVILYLGGLASWTLVATALLKFLTLFASAALTSDLTLVHRVAELAFMGFLFFLLRNVMSAISVAQACRVAELAFMGFLFFLLRKVMTAISVAQACRVAELAFMGFLFFLLRNVMSAISVAQACRVTELALDDILSRRMQG</sequence>
<dbReference type="EMBL" id="JARQWQ010000040">
    <property type="protein sequence ID" value="KAK2559338.1"/>
    <property type="molecule type" value="Genomic_DNA"/>
</dbReference>
<keyword evidence="1" id="KW-0812">Transmembrane</keyword>
<feature type="transmembrane region" description="Helical" evidence="1">
    <location>
        <begin position="80"/>
        <end position="109"/>
    </location>
</feature>
<gene>
    <name evidence="2" type="ORF">P5673_017954</name>
</gene>
<dbReference type="Proteomes" id="UP001249851">
    <property type="component" value="Unassembled WGS sequence"/>
</dbReference>
<protein>
    <submittedName>
        <fullName evidence="2">Uncharacterized protein</fullName>
    </submittedName>
</protein>
<keyword evidence="1" id="KW-1133">Transmembrane helix</keyword>
<comment type="caution">
    <text evidence="2">The sequence shown here is derived from an EMBL/GenBank/DDBJ whole genome shotgun (WGS) entry which is preliminary data.</text>
</comment>
<dbReference type="AlphaFoldDB" id="A0AAD9V2Z3"/>
<reference evidence="2" key="1">
    <citation type="journal article" date="2023" name="G3 (Bethesda)">
        <title>Whole genome assembly and annotation of the endangered Caribbean coral Acropora cervicornis.</title>
        <authorList>
            <person name="Selwyn J.D."/>
            <person name="Vollmer S.V."/>
        </authorList>
    </citation>
    <scope>NUCLEOTIDE SEQUENCE</scope>
    <source>
        <strain evidence="2">K2</strain>
    </source>
</reference>
<evidence type="ECO:0000256" key="1">
    <source>
        <dbReference type="SAM" id="Phobius"/>
    </source>
</evidence>
<accession>A0AAD9V2Z3</accession>
<organism evidence="2 3">
    <name type="scientific">Acropora cervicornis</name>
    <name type="common">Staghorn coral</name>
    <dbReference type="NCBI Taxonomy" id="6130"/>
    <lineage>
        <taxon>Eukaryota</taxon>
        <taxon>Metazoa</taxon>
        <taxon>Cnidaria</taxon>
        <taxon>Anthozoa</taxon>
        <taxon>Hexacorallia</taxon>
        <taxon>Scleractinia</taxon>
        <taxon>Astrocoeniina</taxon>
        <taxon>Acroporidae</taxon>
        <taxon>Acropora</taxon>
    </lineage>
</organism>
<feature type="transmembrane region" description="Helical" evidence="1">
    <location>
        <begin position="166"/>
        <end position="188"/>
    </location>
</feature>